<keyword evidence="1" id="KW-0812">Transmembrane</keyword>
<name>A0A1H7RRL3_9BACT</name>
<dbReference type="AlphaFoldDB" id="A0A1H7RRL3"/>
<feature type="transmembrane region" description="Helical" evidence="1">
    <location>
        <begin position="175"/>
        <end position="202"/>
    </location>
</feature>
<organism evidence="2 3">
    <name type="scientific">Chitinophaga rupis</name>
    <dbReference type="NCBI Taxonomy" id="573321"/>
    <lineage>
        <taxon>Bacteria</taxon>
        <taxon>Pseudomonadati</taxon>
        <taxon>Bacteroidota</taxon>
        <taxon>Chitinophagia</taxon>
        <taxon>Chitinophagales</taxon>
        <taxon>Chitinophagaceae</taxon>
        <taxon>Chitinophaga</taxon>
    </lineage>
</organism>
<feature type="transmembrane region" description="Helical" evidence="1">
    <location>
        <begin position="326"/>
        <end position="345"/>
    </location>
</feature>
<evidence type="ECO:0000313" key="3">
    <source>
        <dbReference type="Proteomes" id="UP000198984"/>
    </source>
</evidence>
<feature type="transmembrane region" description="Helical" evidence="1">
    <location>
        <begin position="270"/>
        <end position="290"/>
    </location>
</feature>
<dbReference type="Proteomes" id="UP000198984">
    <property type="component" value="Unassembled WGS sequence"/>
</dbReference>
<reference evidence="2 3" key="1">
    <citation type="submission" date="2016-10" db="EMBL/GenBank/DDBJ databases">
        <authorList>
            <person name="de Groot N.N."/>
        </authorList>
    </citation>
    <scope>NUCLEOTIDE SEQUENCE [LARGE SCALE GENOMIC DNA]</scope>
    <source>
        <strain evidence="2 3">DSM 21039</strain>
    </source>
</reference>
<dbReference type="STRING" id="573321.SAMN04488505_102695"/>
<feature type="transmembrane region" description="Helical" evidence="1">
    <location>
        <begin position="302"/>
        <end position="320"/>
    </location>
</feature>
<keyword evidence="1" id="KW-0472">Membrane</keyword>
<proteinExistence type="predicted"/>
<dbReference type="RefSeq" id="WP_089910423.1">
    <property type="nucleotide sequence ID" value="NZ_FOBB01000002.1"/>
</dbReference>
<protein>
    <recommendedName>
        <fullName evidence="4">4-amino-4-deoxy-L-arabinose transferase</fullName>
    </recommendedName>
</protein>
<feature type="transmembrane region" description="Helical" evidence="1">
    <location>
        <begin position="82"/>
        <end position="105"/>
    </location>
</feature>
<feature type="transmembrane region" description="Helical" evidence="1">
    <location>
        <begin position="239"/>
        <end position="258"/>
    </location>
</feature>
<keyword evidence="1" id="KW-1133">Transmembrane helix</keyword>
<feature type="transmembrane region" description="Helical" evidence="1">
    <location>
        <begin position="7"/>
        <end position="26"/>
    </location>
</feature>
<feature type="transmembrane region" description="Helical" evidence="1">
    <location>
        <begin position="357"/>
        <end position="374"/>
    </location>
</feature>
<feature type="transmembrane region" description="Helical" evidence="1">
    <location>
        <begin position="208"/>
        <end position="227"/>
    </location>
</feature>
<keyword evidence="3" id="KW-1185">Reference proteome</keyword>
<dbReference type="EMBL" id="FOBB01000002">
    <property type="protein sequence ID" value="SEL62057.1"/>
    <property type="molecule type" value="Genomic_DNA"/>
</dbReference>
<dbReference type="OrthoDB" id="104925at2"/>
<accession>A0A1H7RRL3</accession>
<gene>
    <name evidence="2" type="ORF">SAMN04488505_102695</name>
</gene>
<feature type="transmembrane region" description="Helical" evidence="1">
    <location>
        <begin position="117"/>
        <end position="137"/>
    </location>
</feature>
<sequence length="530" mass="59480">MSSKHALWITLATFLLLIFVMEYAIMQNTNGVFSYPLDDVYIHLAIARNIAFYHVWGISPQGFTSAASSILYPLLLAGTIKIFGAHIIIPFIINLLAGLVFLAALHKWLLQQELGPVAQLSILLVVILVTPLTAIVMCGMEHMLQILFCFLFVTKFAEELAAEVETEKRGFTWQLYVYGFLLTATRYEGAVLIGIAGLITFFEARILTALKVVVVSVLPIVIFGAYAKYHGSYAIPNSVLLKSGAPPLTIDGMINFFFDDLYNKLSISTGFYGTAATQRLLLILPLTYLFCRPAIPAVKYRYMVILLTLATLCYLLLTGRTRFPRYEAYLIANGAIVSGVLLFRYGKQALSLLFEQAKWLLIFVGVILVIPILLRSRDALTLVHPASVNIYQQQYQMGLFLGKYYYNTPVAFNDIGAASYFTRGGNLDLWGLGSYEITRSIKNGYYSPEYIEQLTQKDSVRIAVIFERYIPQGVWSKWNKVGSWSLSSNVICADDSISFFAVRPEETAGLRKHLADYQVLLPEGVIVRYY</sequence>
<evidence type="ECO:0008006" key="4">
    <source>
        <dbReference type="Google" id="ProtNLM"/>
    </source>
</evidence>
<evidence type="ECO:0000313" key="2">
    <source>
        <dbReference type="EMBL" id="SEL62057.1"/>
    </source>
</evidence>
<evidence type="ECO:0000256" key="1">
    <source>
        <dbReference type="SAM" id="Phobius"/>
    </source>
</evidence>